<dbReference type="AlphaFoldDB" id="A0A927D007"/>
<feature type="transmembrane region" description="Helical" evidence="1">
    <location>
        <begin position="49"/>
        <end position="72"/>
    </location>
</feature>
<organism evidence="2 3">
    <name type="scientific">Sulfitobacter aestuariivivens</name>
    <dbReference type="NCBI Taxonomy" id="2766981"/>
    <lineage>
        <taxon>Bacteria</taxon>
        <taxon>Pseudomonadati</taxon>
        <taxon>Pseudomonadota</taxon>
        <taxon>Alphaproteobacteria</taxon>
        <taxon>Rhodobacterales</taxon>
        <taxon>Roseobacteraceae</taxon>
        <taxon>Sulfitobacter</taxon>
    </lineage>
</organism>
<keyword evidence="1" id="KW-0812">Transmembrane</keyword>
<accession>A0A927D007</accession>
<evidence type="ECO:0000256" key="1">
    <source>
        <dbReference type="SAM" id="Phobius"/>
    </source>
</evidence>
<evidence type="ECO:0000313" key="2">
    <source>
        <dbReference type="EMBL" id="MBD3662535.1"/>
    </source>
</evidence>
<dbReference type="EMBL" id="JACTAG010000001">
    <property type="protein sequence ID" value="MBD3662535.1"/>
    <property type="molecule type" value="Genomic_DNA"/>
</dbReference>
<dbReference type="Proteomes" id="UP000635142">
    <property type="component" value="Unassembled WGS sequence"/>
</dbReference>
<name>A0A927D007_9RHOB</name>
<keyword evidence="1" id="KW-0472">Membrane</keyword>
<sequence>MPRIVRFYIMHCIIGFAIAAAFVAALLWTNTANLWHLISTSDIGVMAVVVFWVLNGIVFAGVQSAIAIMLLAERKDKGPKGGAGISAAVPAKAQVADIQGSR</sequence>
<feature type="transmembrane region" description="Helical" evidence="1">
    <location>
        <begin position="7"/>
        <end position="29"/>
    </location>
</feature>
<dbReference type="RefSeq" id="WP_191073562.1">
    <property type="nucleotide sequence ID" value="NZ_JACTAG010000001.1"/>
</dbReference>
<comment type="caution">
    <text evidence="2">The sequence shown here is derived from an EMBL/GenBank/DDBJ whole genome shotgun (WGS) entry which is preliminary data.</text>
</comment>
<reference evidence="2" key="1">
    <citation type="submission" date="2020-08" db="EMBL/GenBank/DDBJ databases">
        <title>Sulfitobacter aestuariivivens sp. nov., isolated from a tidal flat.</title>
        <authorList>
            <person name="Park S."/>
            <person name="Yoon J.-H."/>
        </authorList>
    </citation>
    <scope>NUCLEOTIDE SEQUENCE</scope>
    <source>
        <strain evidence="2">TSTF-M16</strain>
    </source>
</reference>
<gene>
    <name evidence="2" type="ORF">H9Q16_01215</name>
</gene>
<evidence type="ECO:0000313" key="3">
    <source>
        <dbReference type="Proteomes" id="UP000635142"/>
    </source>
</evidence>
<keyword evidence="3" id="KW-1185">Reference proteome</keyword>
<proteinExistence type="predicted"/>
<keyword evidence="1" id="KW-1133">Transmembrane helix</keyword>
<protein>
    <submittedName>
        <fullName evidence="2">Uncharacterized protein</fullName>
    </submittedName>
</protein>